<dbReference type="EMBL" id="CAKXZT010000166">
    <property type="protein sequence ID" value="CAH2408375.1"/>
    <property type="molecule type" value="Genomic_DNA"/>
</dbReference>
<organism evidence="1 2">
    <name type="scientific">Mesorhizobium escarrei</name>
    <dbReference type="NCBI Taxonomy" id="666018"/>
    <lineage>
        <taxon>Bacteria</taxon>
        <taxon>Pseudomonadati</taxon>
        <taxon>Pseudomonadota</taxon>
        <taxon>Alphaproteobacteria</taxon>
        <taxon>Hyphomicrobiales</taxon>
        <taxon>Phyllobacteriaceae</taxon>
        <taxon>Mesorhizobium</taxon>
    </lineage>
</organism>
<evidence type="ECO:0000313" key="2">
    <source>
        <dbReference type="Proteomes" id="UP001153050"/>
    </source>
</evidence>
<name>A0ABN8KDT0_9HYPH</name>
<gene>
    <name evidence="1" type="ORF">MES5069_680080</name>
</gene>
<accession>A0ABN8KDT0</accession>
<protein>
    <submittedName>
        <fullName evidence="1">Uncharacterized protein</fullName>
    </submittedName>
</protein>
<sequence>MFSARLCLNVWQSSTLTLRRKGSAVLTLILLLSFTPLAFGATNTSTFTEKEIQAYIRNLRISELENRMQFWEEQVFSCKVGNDIFPSKQDDIYDPMMRYNPKVPVEDWMASMFQKRIVIQET</sequence>
<comment type="caution">
    <text evidence="1">The sequence shown here is derived from an EMBL/GenBank/DDBJ whole genome shotgun (WGS) entry which is preliminary data.</text>
</comment>
<keyword evidence="2" id="KW-1185">Reference proteome</keyword>
<reference evidence="1 2" key="1">
    <citation type="submission" date="2022-03" db="EMBL/GenBank/DDBJ databases">
        <authorList>
            <person name="Brunel B."/>
        </authorList>
    </citation>
    <scope>NUCLEOTIDE SEQUENCE [LARGE SCALE GENOMIC DNA]</scope>
    <source>
        <strain evidence="1">STM5069sample</strain>
    </source>
</reference>
<evidence type="ECO:0000313" key="1">
    <source>
        <dbReference type="EMBL" id="CAH2408375.1"/>
    </source>
</evidence>
<proteinExistence type="predicted"/>
<dbReference type="RefSeq" id="WP_254021638.1">
    <property type="nucleotide sequence ID" value="NZ_CAKXZT010000166.1"/>
</dbReference>
<dbReference type="Proteomes" id="UP001153050">
    <property type="component" value="Unassembled WGS sequence"/>
</dbReference>